<keyword evidence="1" id="KW-0677">Repeat</keyword>
<dbReference type="OrthoDB" id="194358at2759"/>
<evidence type="ECO:0000313" key="4">
    <source>
        <dbReference type="EMBL" id="KAA8910164.1"/>
    </source>
</evidence>
<keyword evidence="5" id="KW-1185">Reference proteome</keyword>
<dbReference type="InParanoid" id="A0A5J5F241"/>
<evidence type="ECO:0000256" key="2">
    <source>
        <dbReference type="ARBA" id="ARBA00023043"/>
    </source>
</evidence>
<proteinExistence type="predicted"/>
<dbReference type="EMBL" id="VXIS01000049">
    <property type="protein sequence ID" value="KAA8910164.1"/>
    <property type="molecule type" value="Genomic_DNA"/>
</dbReference>
<dbReference type="Gene3D" id="1.25.40.20">
    <property type="entry name" value="Ankyrin repeat-containing domain"/>
    <property type="match status" value="2"/>
</dbReference>
<dbReference type="PROSITE" id="PS50297">
    <property type="entry name" value="ANK_REP_REGION"/>
    <property type="match status" value="2"/>
</dbReference>
<dbReference type="Proteomes" id="UP000326924">
    <property type="component" value="Unassembled WGS sequence"/>
</dbReference>
<sequence length="178" mass="18699">DLLSVPNLSALSRTCRSLHIIFTLPLFGRVRESLSTHLCRVVLSNNVRLLTYLLDEGLPVDCTVTAYQCSQAVATLLHFAAASGSDALVRLLIDRGANITAAIISAGNPEAHVQRAITNPSAMLLACEGGTPLHCAAINGHDVVAMLLIEDGAVVCAAAADGMTPRRWTANEGHCGCV</sequence>
<dbReference type="SUPFAM" id="SSF48403">
    <property type="entry name" value="Ankyrin repeat"/>
    <property type="match status" value="1"/>
</dbReference>
<dbReference type="Pfam" id="PF00023">
    <property type="entry name" value="Ank"/>
    <property type="match status" value="2"/>
</dbReference>
<feature type="repeat" description="ANK" evidence="3">
    <location>
        <begin position="128"/>
        <end position="160"/>
    </location>
</feature>
<feature type="non-terminal residue" evidence="4">
    <location>
        <position position="1"/>
    </location>
</feature>
<evidence type="ECO:0000256" key="1">
    <source>
        <dbReference type="ARBA" id="ARBA00022737"/>
    </source>
</evidence>
<dbReference type="PANTHER" id="PTHR24166:SF48">
    <property type="entry name" value="PROTEIN VAPYRIN"/>
    <property type="match status" value="1"/>
</dbReference>
<gene>
    <name evidence="4" type="ORF">FN846DRAFT_1006467</name>
</gene>
<evidence type="ECO:0000256" key="3">
    <source>
        <dbReference type="PROSITE-ProRule" id="PRU00023"/>
    </source>
</evidence>
<dbReference type="PANTHER" id="PTHR24166">
    <property type="entry name" value="ROLLING PEBBLES, ISOFORM B"/>
    <property type="match status" value="1"/>
</dbReference>
<comment type="caution">
    <text evidence="4">The sequence shown here is derived from an EMBL/GenBank/DDBJ whole genome shotgun (WGS) entry which is preliminary data.</text>
</comment>
<dbReference type="AlphaFoldDB" id="A0A5J5F241"/>
<accession>A0A5J5F241</accession>
<dbReference type="SMART" id="SM00248">
    <property type="entry name" value="ANK"/>
    <property type="match status" value="3"/>
</dbReference>
<evidence type="ECO:0000313" key="5">
    <source>
        <dbReference type="Proteomes" id="UP000326924"/>
    </source>
</evidence>
<organism evidence="4 5">
    <name type="scientific">Sphaerosporella brunnea</name>
    <dbReference type="NCBI Taxonomy" id="1250544"/>
    <lineage>
        <taxon>Eukaryota</taxon>
        <taxon>Fungi</taxon>
        <taxon>Dikarya</taxon>
        <taxon>Ascomycota</taxon>
        <taxon>Pezizomycotina</taxon>
        <taxon>Pezizomycetes</taxon>
        <taxon>Pezizales</taxon>
        <taxon>Pyronemataceae</taxon>
        <taxon>Sphaerosporella</taxon>
    </lineage>
</organism>
<reference evidence="4 5" key="1">
    <citation type="submission" date="2019-09" db="EMBL/GenBank/DDBJ databases">
        <title>Draft genome of the ectomycorrhizal ascomycete Sphaerosporella brunnea.</title>
        <authorList>
            <consortium name="DOE Joint Genome Institute"/>
            <person name="Benucci G.M."/>
            <person name="Marozzi G."/>
            <person name="Antonielli L."/>
            <person name="Sanchez S."/>
            <person name="Marco P."/>
            <person name="Wang X."/>
            <person name="Falini L.B."/>
            <person name="Barry K."/>
            <person name="Haridas S."/>
            <person name="Lipzen A."/>
            <person name="Labutti K."/>
            <person name="Grigoriev I.V."/>
            <person name="Murat C."/>
            <person name="Martin F."/>
            <person name="Albertini E."/>
            <person name="Donnini D."/>
            <person name="Bonito G."/>
        </authorList>
    </citation>
    <scope>NUCLEOTIDE SEQUENCE [LARGE SCALE GENOMIC DNA]</scope>
    <source>
        <strain evidence="4 5">Sb_GMNB300</strain>
    </source>
</reference>
<keyword evidence="2 3" id="KW-0040">ANK repeat</keyword>
<name>A0A5J5F241_9PEZI</name>
<protein>
    <submittedName>
        <fullName evidence="4">Ankyrin repeat-containing domain protein</fullName>
    </submittedName>
</protein>
<dbReference type="InterPro" id="IPR036770">
    <property type="entry name" value="Ankyrin_rpt-contain_sf"/>
</dbReference>
<dbReference type="InterPro" id="IPR050889">
    <property type="entry name" value="Dendritic_Spine_Reg/Scaffold"/>
</dbReference>
<dbReference type="InterPro" id="IPR002110">
    <property type="entry name" value="Ankyrin_rpt"/>
</dbReference>
<dbReference type="PROSITE" id="PS50088">
    <property type="entry name" value="ANK_REPEAT"/>
    <property type="match status" value="2"/>
</dbReference>
<feature type="repeat" description="ANK" evidence="3">
    <location>
        <begin position="72"/>
        <end position="101"/>
    </location>
</feature>